<sequence>MVTAKDVFTGNCKRLNWKDKCDGISEIRVINTSSPVPHPVSIVSNMKVFNDFTSKRVPLQSLGQPTSTPFCEEGV</sequence>
<gene>
    <name evidence="1" type="ORF">CCAP1982_LOCUS10546</name>
</gene>
<evidence type="ECO:0000313" key="1">
    <source>
        <dbReference type="EMBL" id="CAD7002058.1"/>
    </source>
</evidence>
<evidence type="ECO:0000313" key="2">
    <source>
        <dbReference type="Proteomes" id="UP000606786"/>
    </source>
</evidence>
<proteinExistence type="predicted"/>
<dbReference type="AlphaFoldDB" id="A0A811UUS6"/>
<accession>A0A811UUS6</accession>
<comment type="caution">
    <text evidence="1">The sequence shown here is derived from an EMBL/GenBank/DDBJ whole genome shotgun (WGS) entry which is preliminary data.</text>
</comment>
<reference evidence="1" key="1">
    <citation type="submission" date="2020-11" db="EMBL/GenBank/DDBJ databases">
        <authorList>
            <person name="Whitehead M."/>
        </authorList>
    </citation>
    <scope>NUCLEOTIDE SEQUENCE</scope>
    <source>
        <strain evidence="1">EGII</strain>
    </source>
</reference>
<protein>
    <submittedName>
        <fullName evidence="1">(Mediterranean fruit fly) hypothetical protein</fullName>
    </submittedName>
</protein>
<keyword evidence="2" id="KW-1185">Reference proteome</keyword>
<dbReference type="EMBL" id="CAJHJT010000023">
    <property type="protein sequence ID" value="CAD7002058.1"/>
    <property type="molecule type" value="Genomic_DNA"/>
</dbReference>
<name>A0A811UUS6_CERCA</name>
<dbReference type="Proteomes" id="UP000606786">
    <property type="component" value="Unassembled WGS sequence"/>
</dbReference>
<organism evidence="1 2">
    <name type="scientific">Ceratitis capitata</name>
    <name type="common">Mediterranean fruit fly</name>
    <name type="synonym">Tephritis capitata</name>
    <dbReference type="NCBI Taxonomy" id="7213"/>
    <lineage>
        <taxon>Eukaryota</taxon>
        <taxon>Metazoa</taxon>
        <taxon>Ecdysozoa</taxon>
        <taxon>Arthropoda</taxon>
        <taxon>Hexapoda</taxon>
        <taxon>Insecta</taxon>
        <taxon>Pterygota</taxon>
        <taxon>Neoptera</taxon>
        <taxon>Endopterygota</taxon>
        <taxon>Diptera</taxon>
        <taxon>Brachycera</taxon>
        <taxon>Muscomorpha</taxon>
        <taxon>Tephritoidea</taxon>
        <taxon>Tephritidae</taxon>
        <taxon>Ceratitis</taxon>
        <taxon>Ceratitis</taxon>
    </lineage>
</organism>